<dbReference type="InterPro" id="IPR009057">
    <property type="entry name" value="Homeodomain-like_sf"/>
</dbReference>
<organism evidence="7 8">
    <name type="scientific">Paenibacillus gansuensis</name>
    <dbReference type="NCBI Taxonomy" id="306542"/>
    <lineage>
        <taxon>Bacteria</taxon>
        <taxon>Bacillati</taxon>
        <taxon>Bacillota</taxon>
        <taxon>Bacilli</taxon>
        <taxon>Bacillales</taxon>
        <taxon>Paenibacillaceae</taxon>
        <taxon>Paenibacillus</taxon>
    </lineage>
</organism>
<evidence type="ECO:0000259" key="6">
    <source>
        <dbReference type="PROSITE" id="PS50110"/>
    </source>
</evidence>
<dbReference type="PROSITE" id="PS01124">
    <property type="entry name" value="HTH_ARAC_FAMILY_2"/>
    <property type="match status" value="1"/>
</dbReference>
<evidence type="ECO:0000256" key="2">
    <source>
        <dbReference type="ARBA" id="ARBA00023125"/>
    </source>
</evidence>
<dbReference type="Gene3D" id="3.40.50.2300">
    <property type="match status" value="1"/>
</dbReference>
<dbReference type="SUPFAM" id="SSF52172">
    <property type="entry name" value="CheY-like"/>
    <property type="match status" value="1"/>
</dbReference>
<dbReference type="Proteomes" id="UP001597541">
    <property type="component" value="Unassembled WGS sequence"/>
</dbReference>
<protein>
    <submittedName>
        <fullName evidence="7">Response regulator</fullName>
    </submittedName>
</protein>
<dbReference type="InterPro" id="IPR018062">
    <property type="entry name" value="HTH_AraC-typ_CS"/>
</dbReference>
<dbReference type="PANTHER" id="PTHR43280">
    <property type="entry name" value="ARAC-FAMILY TRANSCRIPTIONAL REGULATOR"/>
    <property type="match status" value="1"/>
</dbReference>
<feature type="modified residue" description="4-aspartylphosphate" evidence="4">
    <location>
        <position position="55"/>
    </location>
</feature>
<dbReference type="Pfam" id="PF00072">
    <property type="entry name" value="Response_reg"/>
    <property type="match status" value="1"/>
</dbReference>
<dbReference type="RefSeq" id="WP_377604847.1">
    <property type="nucleotide sequence ID" value="NZ_JBHUME010000011.1"/>
</dbReference>
<evidence type="ECO:0000313" key="8">
    <source>
        <dbReference type="Proteomes" id="UP001597541"/>
    </source>
</evidence>
<evidence type="ECO:0000313" key="7">
    <source>
        <dbReference type="EMBL" id="MFD2614220.1"/>
    </source>
</evidence>
<reference evidence="8" key="1">
    <citation type="journal article" date="2019" name="Int. J. Syst. Evol. Microbiol.">
        <title>The Global Catalogue of Microorganisms (GCM) 10K type strain sequencing project: providing services to taxonomists for standard genome sequencing and annotation.</title>
        <authorList>
            <consortium name="The Broad Institute Genomics Platform"/>
            <consortium name="The Broad Institute Genome Sequencing Center for Infectious Disease"/>
            <person name="Wu L."/>
            <person name="Ma J."/>
        </authorList>
    </citation>
    <scope>NUCLEOTIDE SEQUENCE [LARGE SCALE GENOMIC DNA]</scope>
    <source>
        <strain evidence="8">KCTC 3950</strain>
    </source>
</reference>
<gene>
    <name evidence="7" type="ORF">ACFSUF_17565</name>
</gene>
<dbReference type="SMART" id="SM00448">
    <property type="entry name" value="REC"/>
    <property type="match status" value="1"/>
</dbReference>
<sequence length="475" mass="53640">MRKVLVVDDEKLVRQGIITTFPWERHGFRIAGEAANGDKALAVLEREQVDLLVTDLAMPGMSGLELIKRVRSLYGDMPVVILTCHDNFKYIQEAMRLGVLDYIVKTELEDDTVEETLVRIAEKLRGEGEEAEAAALGAEKTVESVQQSALLLCARKRGVHPAELVGSTVAAERGAEQKELGLAAWVLVTTAAEAEALLTEAAFRQTGDGWVIVHLTDLPEEMGESEWAAIRRFRSGRLFYEEDAGSSGRLSFAELLLELSKDSAPQPETGTVQLWRDAVWVHEEEAFQRLLRTTRETDLEEAALKSLLYQIALDWDSLLKLPDLQRLVSGLEDVLFWRDAIGWLEGLRAQITQKIHQNASKPIAECIFRAIEALKAQPDLEISESDIAKIANMSRGYFSKCFKKVTGQSYGEYVKLLRLERAKRLLLQTDEPMMRVAERCGFKDYRYFSRVFRDYTGILPNEYRKGTPQMKRGVK</sequence>
<evidence type="ECO:0000256" key="1">
    <source>
        <dbReference type="ARBA" id="ARBA00023015"/>
    </source>
</evidence>
<dbReference type="CDD" id="cd17536">
    <property type="entry name" value="REC_YesN-like"/>
    <property type="match status" value="1"/>
</dbReference>
<feature type="domain" description="HTH araC/xylS-type" evidence="5">
    <location>
        <begin position="365"/>
        <end position="466"/>
    </location>
</feature>
<dbReference type="EMBL" id="JBHUME010000011">
    <property type="protein sequence ID" value="MFD2614220.1"/>
    <property type="molecule type" value="Genomic_DNA"/>
</dbReference>
<dbReference type="InterPro" id="IPR001789">
    <property type="entry name" value="Sig_transdc_resp-reg_receiver"/>
</dbReference>
<dbReference type="SMART" id="SM00342">
    <property type="entry name" value="HTH_ARAC"/>
    <property type="match status" value="1"/>
</dbReference>
<feature type="domain" description="Response regulatory" evidence="6">
    <location>
        <begin position="3"/>
        <end position="120"/>
    </location>
</feature>
<dbReference type="PANTHER" id="PTHR43280:SF2">
    <property type="entry name" value="HTH-TYPE TRANSCRIPTIONAL REGULATOR EXSA"/>
    <property type="match status" value="1"/>
</dbReference>
<keyword evidence="1" id="KW-0805">Transcription regulation</keyword>
<dbReference type="Gene3D" id="1.10.10.60">
    <property type="entry name" value="Homeodomain-like"/>
    <property type="match status" value="2"/>
</dbReference>
<name>A0ABW5PFX9_9BACL</name>
<dbReference type="InterPro" id="IPR011006">
    <property type="entry name" value="CheY-like_superfamily"/>
</dbReference>
<dbReference type="SUPFAM" id="SSF46689">
    <property type="entry name" value="Homeodomain-like"/>
    <property type="match status" value="2"/>
</dbReference>
<keyword evidence="3" id="KW-0804">Transcription</keyword>
<evidence type="ECO:0000256" key="4">
    <source>
        <dbReference type="PROSITE-ProRule" id="PRU00169"/>
    </source>
</evidence>
<accession>A0ABW5PFX9</accession>
<keyword evidence="4" id="KW-0597">Phosphoprotein</keyword>
<proteinExistence type="predicted"/>
<dbReference type="InterPro" id="IPR018060">
    <property type="entry name" value="HTH_AraC"/>
</dbReference>
<evidence type="ECO:0000259" key="5">
    <source>
        <dbReference type="PROSITE" id="PS01124"/>
    </source>
</evidence>
<keyword evidence="8" id="KW-1185">Reference proteome</keyword>
<comment type="caution">
    <text evidence="7">The sequence shown here is derived from an EMBL/GenBank/DDBJ whole genome shotgun (WGS) entry which is preliminary data.</text>
</comment>
<dbReference type="PROSITE" id="PS00041">
    <property type="entry name" value="HTH_ARAC_FAMILY_1"/>
    <property type="match status" value="1"/>
</dbReference>
<evidence type="ECO:0000256" key="3">
    <source>
        <dbReference type="ARBA" id="ARBA00023163"/>
    </source>
</evidence>
<dbReference type="Pfam" id="PF12833">
    <property type="entry name" value="HTH_18"/>
    <property type="match status" value="1"/>
</dbReference>
<dbReference type="PROSITE" id="PS50110">
    <property type="entry name" value="RESPONSE_REGULATORY"/>
    <property type="match status" value="1"/>
</dbReference>
<keyword evidence="2" id="KW-0238">DNA-binding</keyword>